<comment type="caution">
    <text evidence="2">The sequence shown here is derived from an EMBL/GenBank/DDBJ whole genome shotgun (WGS) entry which is preliminary data.</text>
</comment>
<dbReference type="Proteomes" id="UP000887013">
    <property type="component" value="Unassembled WGS sequence"/>
</dbReference>
<sequence length="108" mass="12112">MLRQLISKALQLVFNDKTADLLVSLRCSGENLDSSTLYPSDNSSSGQIPQLFDEEIFPRNVVYGYWREGSLLPSDQVVGSQVRLNGSMCCSDRKILWLDQKVGCFFDG</sequence>
<reference evidence="2" key="1">
    <citation type="submission" date="2020-08" db="EMBL/GenBank/DDBJ databases">
        <title>Multicomponent nature underlies the extraordinary mechanical properties of spider dragline silk.</title>
        <authorList>
            <person name="Kono N."/>
            <person name="Nakamura H."/>
            <person name="Mori M."/>
            <person name="Yoshida Y."/>
            <person name="Ohtoshi R."/>
            <person name="Malay A.D."/>
            <person name="Moran D.A.P."/>
            <person name="Tomita M."/>
            <person name="Numata K."/>
            <person name="Arakawa K."/>
        </authorList>
    </citation>
    <scope>NUCLEOTIDE SEQUENCE</scope>
</reference>
<accession>A0A8X6PD10</accession>
<dbReference type="EMBL" id="BMAW01067677">
    <property type="protein sequence ID" value="GFT60966.1"/>
    <property type="molecule type" value="Genomic_DNA"/>
</dbReference>
<dbReference type="AlphaFoldDB" id="A0A8X6PD10"/>
<dbReference type="EMBL" id="BMAW01011635">
    <property type="protein sequence ID" value="GFT24808.1"/>
    <property type="molecule type" value="Genomic_DNA"/>
</dbReference>
<evidence type="ECO:0000313" key="2">
    <source>
        <dbReference type="EMBL" id="GFT60966.1"/>
    </source>
</evidence>
<keyword evidence="3" id="KW-1185">Reference proteome</keyword>
<evidence type="ECO:0000313" key="1">
    <source>
        <dbReference type="EMBL" id="GFT24808.1"/>
    </source>
</evidence>
<gene>
    <name evidence="1" type="ORF">NPIL_14141</name>
    <name evidence="2" type="ORF">NPIL_554181</name>
</gene>
<proteinExistence type="predicted"/>
<protein>
    <submittedName>
        <fullName evidence="2">Uncharacterized protein</fullName>
    </submittedName>
</protein>
<organism evidence="2 3">
    <name type="scientific">Nephila pilipes</name>
    <name type="common">Giant wood spider</name>
    <name type="synonym">Nephila maculata</name>
    <dbReference type="NCBI Taxonomy" id="299642"/>
    <lineage>
        <taxon>Eukaryota</taxon>
        <taxon>Metazoa</taxon>
        <taxon>Ecdysozoa</taxon>
        <taxon>Arthropoda</taxon>
        <taxon>Chelicerata</taxon>
        <taxon>Arachnida</taxon>
        <taxon>Araneae</taxon>
        <taxon>Araneomorphae</taxon>
        <taxon>Entelegynae</taxon>
        <taxon>Araneoidea</taxon>
        <taxon>Nephilidae</taxon>
        <taxon>Nephila</taxon>
    </lineage>
</organism>
<evidence type="ECO:0000313" key="3">
    <source>
        <dbReference type="Proteomes" id="UP000887013"/>
    </source>
</evidence>
<name>A0A8X6PD10_NEPPI</name>